<dbReference type="Pfam" id="PF01051">
    <property type="entry name" value="Rep3_N"/>
    <property type="match status" value="1"/>
</dbReference>
<dbReference type="Gene3D" id="1.10.10.10">
    <property type="entry name" value="Winged helix-like DNA-binding domain superfamily/Winged helix DNA-binding domain"/>
    <property type="match status" value="2"/>
</dbReference>
<dbReference type="InterPro" id="IPR036388">
    <property type="entry name" value="WH-like_DNA-bd_sf"/>
</dbReference>
<evidence type="ECO:0000259" key="3">
    <source>
        <dbReference type="Pfam" id="PF06430"/>
    </source>
</evidence>
<reference evidence="4" key="1">
    <citation type="journal article" date="2001" name="Appl. Environ. Microbiol.">
        <title>Molecular characterization of a theta replication plasmid and its use for development of a two-component food-grade cloning system for Lactococcus lactis.</title>
        <authorList>
            <person name="Emond E."/>
            <person name="Lavallee R."/>
            <person name="Drolet G."/>
            <person name="Moineau S."/>
            <person name="LaPointe G."/>
        </authorList>
    </citation>
    <scope>NUCLEOTIDE SEQUENCE</scope>
    <source>
        <strain evidence="4">MJC15</strain>
        <plasmid evidence="4">pCD4</plasmid>
    </source>
</reference>
<dbReference type="GO" id="GO:0003887">
    <property type="term" value="F:DNA-directed DNA polymerase activity"/>
    <property type="evidence" value="ECO:0007669"/>
    <property type="project" value="InterPro"/>
</dbReference>
<evidence type="ECO:0000259" key="2">
    <source>
        <dbReference type="Pfam" id="PF01051"/>
    </source>
</evidence>
<gene>
    <name evidence="4" type="primary">repB</name>
</gene>
<dbReference type="InterPro" id="IPR010931">
    <property type="entry name" value="L_lactis_RepB_C"/>
</dbReference>
<keyword evidence="4" id="KW-0614">Plasmid</keyword>
<dbReference type="InterPro" id="IPR036390">
    <property type="entry name" value="WH_DNA-bd_sf"/>
</dbReference>
<dbReference type="InterPro" id="IPR000525">
    <property type="entry name" value="Initiator_Rep_WH1"/>
</dbReference>
<dbReference type="Pfam" id="PF21205">
    <property type="entry name" value="Rep3_C"/>
    <property type="match status" value="1"/>
</dbReference>
<dbReference type="RefSeq" id="WP_010922849.1">
    <property type="nucleotide sequence ID" value="NC_002748.1"/>
</dbReference>
<sequence length="386" mass="45318">MPIITEKQENKKQVLTLNELEKRKVVEHNALITSVAKMQKTALKMFELAVSCIDTENLPKNNMVYLSKKELFSFFEVSSNSKHSQFKEAIEFMQKQAYFKIKSNKALGIEYESIVPIPYVKWNDYNDEVTIQFSEHIMPYLINLKAEFTQYKISELQKLNSKYSIILYRWLAMNYNQYEHYSNKGGRRAEQVESYRNPSITVKELREITDTIKDYQKMSHFTTWVLEKPLEEINAHTSFNVSYEKVKKGRSVDSIVFHITKKPVARNDFYKLEEQDPIYLKDKANKEQAEELLAGKALKSKYTKLLFHNMLLSPYEMTDTSLMAGLQAHVYPLYDELKALRGLNGVKDHLSYVRAKQEAYSKRNIAKYLKKAIEQYLPTVKRQDLS</sequence>
<dbReference type="AlphaFoldDB" id="Q9AC99"/>
<proteinExistence type="inferred from homology"/>
<accession>Q9AC99</accession>
<evidence type="ECO:0000256" key="1">
    <source>
        <dbReference type="ARBA" id="ARBA00038283"/>
    </source>
</evidence>
<dbReference type="EMBL" id="AF306799">
    <property type="protein sequence ID" value="AAK38199.1"/>
    <property type="molecule type" value="Genomic_DNA"/>
</dbReference>
<comment type="similarity">
    <text evidence="1">Belongs to the initiator RepB protein family.</text>
</comment>
<dbReference type="GO" id="GO:0006270">
    <property type="term" value="P:DNA replication initiation"/>
    <property type="evidence" value="ECO:0007669"/>
    <property type="project" value="InterPro"/>
</dbReference>
<organism evidence="4">
    <name type="scientific">Lactococcus lactis subsp. lactis</name>
    <name type="common">Streptococcus lactis</name>
    <dbReference type="NCBI Taxonomy" id="1360"/>
    <lineage>
        <taxon>Bacteria</taxon>
        <taxon>Bacillati</taxon>
        <taxon>Bacillota</taxon>
        <taxon>Bacilli</taxon>
        <taxon>Lactobacillales</taxon>
        <taxon>Streptococcaceae</taxon>
        <taxon>Lactococcus</taxon>
    </lineage>
</organism>
<dbReference type="Pfam" id="PF06430">
    <property type="entry name" value="L_lactis_RepB_C"/>
    <property type="match status" value="1"/>
</dbReference>
<protein>
    <submittedName>
        <fullName evidence="4">Replication initiator protein RepB</fullName>
    </submittedName>
</protein>
<feature type="domain" description="Lactococcus lactis RepB C-terminal" evidence="3">
    <location>
        <begin position="261"/>
        <end position="385"/>
    </location>
</feature>
<evidence type="ECO:0000313" key="4">
    <source>
        <dbReference type="EMBL" id="AAK38199.1"/>
    </source>
</evidence>
<dbReference type="SUPFAM" id="SSF46785">
    <property type="entry name" value="Winged helix' DNA-binding domain"/>
    <property type="match status" value="2"/>
</dbReference>
<feature type="domain" description="Initiator Rep protein WH1" evidence="2">
    <location>
        <begin position="24"/>
        <end position="171"/>
    </location>
</feature>
<name>Q9AC99_LACLL</name>
<geneLocation type="plasmid" evidence="4">
    <name>pCD4</name>
</geneLocation>